<keyword evidence="3" id="KW-1185">Reference proteome</keyword>
<dbReference type="InterPro" id="IPR003607">
    <property type="entry name" value="HD/PDEase_dom"/>
</dbReference>
<dbReference type="RefSeq" id="WP_137262456.1">
    <property type="nucleotide sequence ID" value="NZ_SZQL01000011.1"/>
</dbReference>
<proteinExistence type="predicted"/>
<dbReference type="OrthoDB" id="5728337at2"/>
<feature type="domain" description="HD/PDEase" evidence="1">
    <location>
        <begin position="22"/>
        <end position="136"/>
    </location>
</feature>
<accession>A0A4U3KY79</accession>
<protein>
    <submittedName>
        <fullName evidence="2">HD domain-containing protein</fullName>
    </submittedName>
</protein>
<dbReference type="AlphaFoldDB" id="A0A4U3KY79"/>
<evidence type="ECO:0000313" key="3">
    <source>
        <dbReference type="Proteomes" id="UP000305848"/>
    </source>
</evidence>
<name>A0A4U3KY79_9BACT</name>
<organism evidence="2 3">
    <name type="scientific">Ilyomonas limi</name>
    <dbReference type="NCBI Taxonomy" id="2575867"/>
    <lineage>
        <taxon>Bacteria</taxon>
        <taxon>Pseudomonadati</taxon>
        <taxon>Bacteroidota</taxon>
        <taxon>Chitinophagia</taxon>
        <taxon>Chitinophagales</taxon>
        <taxon>Chitinophagaceae</taxon>
        <taxon>Ilyomonas</taxon>
    </lineage>
</organism>
<comment type="caution">
    <text evidence="2">The sequence shown here is derived from an EMBL/GenBank/DDBJ whole genome shotgun (WGS) entry which is preliminary data.</text>
</comment>
<reference evidence="2 3" key="1">
    <citation type="submission" date="2019-05" db="EMBL/GenBank/DDBJ databases">
        <title>Panacibacter sp. strain 17mud1-8 Genome sequencing and assembly.</title>
        <authorList>
            <person name="Chhetri G."/>
        </authorList>
    </citation>
    <scope>NUCLEOTIDE SEQUENCE [LARGE SCALE GENOMIC DNA]</scope>
    <source>
        <strain evidence="2 3">17mud1-8</strain>
    </source>
</reference>
<dbReference type="CDD" id="cd00077">
    <property type="entry name" value="HDc"/>
    <property type="match status" value="1"/>
</dbReference>
<dbReference type="Gene3D" id="1.10.3210.10">
    <property type="entry name" value="Hypothetical protein af1432"/>
    <property type="match status" value="1"/>
</dbReference>
<dbReference type="SMART" id="SM00471">
    <property type="entry name" value="HDc"/>
    <property type="match status" value="1"/>
</dbReference>
<dbReference type="SUPFAM" id="SSF109604">
    <property type="entry name" value="HD-domain/PDEase-like"/>
    <property type="match status" value="1"/>
</dbReference>
<dbReference type="Pfam" id="PF01966">
    <property type="entry name" value="HD"/>
    <property type="match status" value="1"/>
</dbReference>
<evidence type="ECO:0000313" key="2">
    <source>
        <dbReference type="EMBL" id="TKK67440.1"/>
    </source>
</evidence>
<dbReference type="EMBL" id="SZQL01000011">
    <property type="protein sequence ID" value="TKK67440.1"/>
    <property type="molecule type" value="Genomic_DNA"/>
</dbReference>
<evidence type="ECO:0000259" key="1">
    <source>
        <dbReference type="SMART" id="SM00471"/>
    </source>
</evidence>
<dbReference type="InterPro" id="IPR006674">
    <property type="entry name" value="HD_domain"/>
</dbReference>
<dbReference type="Proteomes" id="UP000305848">
    <property type="component" value="Unassembled WGS sequence"/>
</dbReference>
<gene>
    <name evidence="2" type="ORF">FC093_14170</name>
</gene>
<sequence length="194" mass="22547">MKTKELQHYILDLLETKLPPHLYYHNKEHTQYVMNAARQLATAEKVCEHKMELLLTAALLHDVGFIRTVKNHEDASCDIAKKLLPSYEYDAAAIEAICELIMVTKLPQQAHTPLAYILCDADLYYLGTDKFFDLGEKLFKEMSALHLIGSQEEWDELQVQFLSSHHYYTAAANRLLYEKKLANLFTLKARMRHY</sequence>